<evidence type="ECO:0000313" key="2">
    <source>
        <dbReference type="Proteomes" id="UP000789901"/>
    </source>
</evidence>
<name>A0ABN7WT42_GIGMA</name>
<keyword evidence="2" id="KW-1185">Reference proteome</keyword>
<comment type="caution">
    <text evidence="1">The sequence shown here is derived from an EMBL/GenBank/DDBJ whole genome shotgun (WGS) entry which is preliminary data.</text>
</comment>
<reference evidence="1 2" key="1">
    <citation type="submission" date="2021-06" db="EMBL/GenBank/DDBJ databases">
        <authorList>
            <person name="Kallberg Y."/>
            <person name="Tangrot J."/>
            <person name="Rosling A."/>
        </authorList>
    </citation>
    <scope>NUCLEOTIDE SEQUENCE [LARGE SCALE GENOMIC DNA]</scope>
    <source>
        <strain evidence="1 2">120-4 pot B 10/14</strain>
    </source>
</reference>
<accession>A0ABN7WT42</accession>
<proteinExistence type="predicted"/>
<protein>
    <submittedName>
        <fullName evidence="1">6193_t:CDS:1</fullName>
    </submittedName>
</protein>
<evidence type="ECO:0000313" key="1">
    <source>
        <dbReference type="EMBL" id="CAG8840199.1"/>
    </source>
</evidence>
<feature type="non-terminal residue" evidence="1">
    <location>
        <position position="1"/>
    </location>
</feature>
<organism evidence="1 2">
    <name type="scientific">Gigaspora margarita</name>
    <dbReference type="NCBI Taxonomy" id="4874"/>
    <lineage>
        <taxon>Eukaryota</taxon>
        <taxon>Fungi</taxon>
        <taxon>Fungi incertae sedis</taxon>
        <taxon>Mucoromycota</taxon>
        <taxon>Glomeromycotina</taxon>
        <taxon>Glomeromycetes</taxon>
        <taxon>Diversisporales</taxon>
        <taxon>Gigasporaceae</taxon>
        <taxon>Gigaspora</taxon>
    </lineage>
</organism>
<dbReference type="Proteomes" id="UP000789901">
    <property type="component" value="Unassembled WGS sequence"/>
</dbReference>
<sequence length="45" mass="5548">NEEMDEVENHFLEEYYEENLALFLTNIEEVLMEENKEKINIEEKI</sequence>
<dbReference type="EMBL" id="CAJVQB010062325">
    <property type="protein sequence ID" value="CAG8840199.1"/>
    <property type="molecule type" value="Genomic_DNA"/>
</dbReference>
<gene>
    <name evidence="1" type="ORF">GMARGA_LOCUS34799</name>
</gene>